<dbReference type="GO" id="GO:0008902">
    <property type="term" value="F:hydroxymethylpyrimidine kinase activity"/>
    <property type="evidence" value="ECO:0007669"/>
    <property type="project" value="TreeGrafter"/>
</dbReference>
<organism evidence="2 3">
    <name type="scientific">Papaver atlanticum</name>
    <dbReference type="NCBI Taxonomy" id="357466"/>
    <lineage>
        <taxon>Eukaryota</taxon>
        <taxon>Viridiplantae</taxon>
        <taxon>Streptophyta</taxon>
        <taxon>Embryophyta</taxon>
        <taxon>Tracheophyta</taxon>
        <taxon>Spermatophyta</taxon>
        <taxon>Magnoliopsida</taxon>
        <taxon>Ranunculales</taxon>
        <taxon>Papaveraceae</taxon>
        <taxon>Papaveroideae</taxon>
        <taxon>Papaver</taxon>
    </lineage>
</organism>
<dbReference type="GO" id="GO:0008972">
    <property type="term" value="F:phosphomethylpyrimidine kinase activity"/>
    <property type="evidence" value="ECO:0007669"/>
    <property type="project" value="TreeGrafter"/>
</dbReference>
<dbReference type="GO" id="GO:0009228">
    <property type="term" value="P:thiamine biosynthetic process"/>
    <property type="evidence" value="ECO:0007669"/>
    <property type="project" value="TreeGrafter"/>
</dbReference>
<proteinExistence type="predicted"/>
<name>A0AAD4SH55_9MAGN</name>
<keyword evidence="3" id="KW-1185">Reference proteome</keyword>
<feature type="domain" description="Pyridoxamine kinase/Phosphomethylpyrimidine kinase" evidence="1">
    <location>
        <begin position="147"/>
        <end position="210"/>
    </location>
</feature>
<dbReference type="SUPFAM" id="SSF53613">
    <property type="entry name" value="Ribokinase-like"/>
    <property type="match status" value="1"/>
</dbReference>
<evidence type="ECO:0000313" key="3">
    <source>
        <dbReference type="Proteomes" id="UP001202328"/>
    </source>
</evidence>
<dbReference type="Pfam" id="PF08543">
    <property type="entry name" value="Phos_pyr_kin"/>
    <property type="match status" value="1"/>
</dbReference>
<evidence type="ECO:0000259" key="1">
    <source>
        <dbReference type="Pfam" id="PF08543"/>
    </source>
</evidence>
<dbReference type="PANTHER" id="PTHR20858">
    <property type="entry name" value="PHOSPHOMETHYLPYRIMIDINE KINASE"/>
    <property type="match status" value="1"/>
</dbReference>
<sequence>MNTSLYRSKLSQMLLICSNKPRKEEPKDPYDVESSIDEMEIGNFDTVNFASPGECLGAALVRIFVVWKPFQGEDVLKYSDFRVMLPPPASPETSPDRHIEVTWTQIRCVSVSASSRVAVAMSSNSVSIEKKCSKQKIPHVLSVAGSDSGGGAGIQADLKTYGARGIYCFTVITAVTAPNTIGVQGVNLVPEEFVAEQLRSVLTDMQVDVVSCDWKFVTTSFRAHSFEMF</sequence>
<dbReference type="EMBL" id="JAJJMB010011095">
    <property type="protein sequence ID" value="KAI3904392.1"/>
    <property type="molecule type" value="Genomic_DNA"/>
</dbReference>
<dbReference type="AlphaFoldDB" id="A0AAD4SH55"/>
<dbReference type="InterPro" id="IPR013749">
    <property type="entry name" value="PM/HMP-P_kinase-1"/>
</dbReference>
<dbReference type="InterPro" id="IPR029056">
    <property type="entry name" value="Ribokinase-like"/>
</dbReference>
<protein>
    <recommendedName>
        <fullName evidence="1">Pyridoxamine kinase/Phosphomethylpyrimidine kinase domain-containing protein</fullName>
    </recommendedName>
</protein>
<dbReference type="PANTHER" id="PTHR20858:SF17">
    <property type="entry name" value="HYDROXYMETHYLPYRIMIDINE_PHOSPHOMETHYLPYRIMIDINE KINASE THI20-RELATED"/>
    <property type="match status" value="1"/>
</dbReference>
<gene>
    <name evidence="2" type="ORF">MKW98_014572</name>
</gene>
<comment type="caution">
    <text evidence="2">The sequence shown here is derived from an EMBL/GenBank/DDBJ whole genome shotgun (WGS) entry which is preliminary data.</text>
</comment>
<dbReference type="Proteomes" id="UP001202328">
    <property type="component" value="Unassembled WGS sequence"/>
</dbReference>
<evidence type="ECO:0000313" key="2">
    <source>
        <dbReference type="EMBL" id="KAI3904392.1"/>
    </source>
</evidence>
<dbReference type="GO" id="GO:0009507">
    <property type="term" value="C:chloroplast"/>
    <property type="evidence" value="ECO:0007669"/>
    <property type="project" value="TreeGrafter"/>
</dbReference>
<reference evidence="2" key="1">
    <citation type="submission" date="2022-04" db="EMBL/GenBank/DDBJ databases">
        <title>A functionally conserved STORR gene fusion in Papaver species that diverged 16.8 million years ago.</title>
        <authorList>
            <person name="Catania T."/>
        </authorList>
    </citation>
    <scope>NUCLEOTIDE SEQUENCE</scope>
    <source>
        <strain evidence="2">S-188037</strain>
    </source>
</reference>
<dbReference type="Gene3D" id="3.40.1190.20">
    <property type="match status" value="1"/>
</dbReference>
<accession>A0AAD4SH55</accession>